<evidence type="ECO:0000313" key="2">
    <source>
        <dbReference type="EMBL" id="MEA5137975.1"/>
    </source>
</evidence>
<keyword evidence="3" id="KW-1185">Reference proteome</keyword>
<accession>A0ABU5Q556</accession>
<dbReference type="RefSeq" id="WP_323295143.1">
    <property type="nucleotide sequence ID" value="NZ_JAYFUM010000003.1"/>
</dbReference>
<protein>
    <submittedName>
        <fullName evidence="2">DUF3570 domain-containing protein</fullName>
    </submittedName>
</protein>
<gene>
    <name evidence="2" type="ORF">VB248_02445</name>
</gene>
<name>A0ABU5Q556_9BACT</name>
<proteinExistence type="predicted"/>
<dbReference type="Proteomes" id="UP001302949">
    <property type="component" value="Unassembled WGS sequence"/>
</dbReference>
<dbReference type="InterPro" id="IPR021953">
    <property type="entry name" value="DUF3570"/>
</dbReference>
<evidence type="ECO:0000256" key="1">
    <source>
        <dbReference type="SAM" id="SignalP"/>
    </source>
</evidence>
<evidence type="ECO:0000313" key="3">
    <source>
        <dbReference type="Proteomes" id="UP001302949"/>
    </source>
</evidence>
<dbReference type="EMBL" id="JAYFUM010000003">
    <property type="protein sequence ID" value="MEA5137975.1"/>
    <property type="molecule type" value="Genomic_DNA"/>
</dbReference>
<comment type="caution">
    <text evidence="2">The sequence shown here is derived from an EMBL/GenBank/DDBJ whole genome shotgun (WGS) entry which is preliminary data.</text>
</comment>
<keyword evidence="1" id="KW-0732">Signal</keyword>
<feature type="signal peptide" evidence="1">
    <location>
        <begin position="1"/>
        <end position="21"/>
    </location>
</feature>
<sequence>MKRIILSVAVLMSAMVHHTFGQNTSSDETSTYEKRKLKLEEVNFVSSYYGQDGNNSAVTGGIGTEKLTDIANSIDLKLTKYDWKNRQHTFNIDLNVDFYTSASSDNIDPLTVSSASRKDTHFYPTISWSMKNDANRTTKGLSVSYSTEYDYKSYGVNLSFAKASRDNNREFSIKGGAFFDTWSVILPPELRPNNYGSGAHGDRDPIEYRPRNSYNVAFSLSQVINKRLQVLFTVEPAYQEGLLSTPFHRVYFTDGTEKVEHLPGTRLKLPVGMRWSYFLGDRTIIRAFYRYYVDDWGMKANTINLESSIKLSPYVSVSPFYRFNQQTAVKYFNPYKENNLASTYYTSDYDISGFNSTFIGSGLRFVPANGVLGIKEWNSLELRYGHYTRTTGMVSNIVTMMVKFK</sequence>
<reference evidence="2 3" key="1">
    <citation type="submission" date="2023-12" db="EMBL/GenBank/DDBJ databases">
        <title>Novel species of the genus Arcicella isolated from rivers.</title>
        <authorList>
            <person name="Lu H."/>
        </authorList>
    </citation>
    <scope>NUCLEOTIDE SEQUENCE [LARGE SCALE GENOMIC DNA]</scope>
    <source>
        <strain evidence="2 3">KCTC 23307</strain>
    </source>
</reference>
<organism evidence="2 3">
    <name type="scientific">Arcicella rigui</name>
    <dbReference type="NCBI Taxonomy" id="797020"/>
    <lineage>
        <taxon>Bacteria</taxon>
        <taxon>Pseudomonadati</taxon>
        <taxon>Bacteroidota</taxon>
        <taxon>Cytophagia</taxon>
        <taxon>Cytophagales</taxon>
        <taxon>Flectobacillaceae</taxon>
        <taxon>Arcicella</taxon>
    </lineage>
</organism>
<dbReference type="Pfam" id="PF12094">
    <property type="entry name" value="DUF3570"/>
    <property type="match status" value="1"/>
</dbReference>
<feature type="chain" id="PRO_5045647639" evidence="1">
    <location>
        <begin position="22"/>
        <end position="405"/>
    </location>
</feature>